<evidence type="ECO:0000256" key="2">
    <source>
        <dbReference type="SAM" id="Phobius"/>
    </source>
</evidence>
<feature type="region of interest" description="Disordered" evidence="1">
    <location>
        <begin position="1"/>
        <end position="35"/>
    </location>
</feature>
<feature type="compositionally biased region" description="Polar residues" evidence="1">
    <location>
        <begin position="1"/>
        <end position="22"/>
    </location>
</feature>
<organism evidence="3 4">
    <name type="scientific">Sphagnum jensenii</name>
    <dbReference type="NCBI Taxonomy" id="128206"/>
    <lineage>
        <taxon>Eukaryota</taxon>
        <taxon>Viridiplantae</taxon>
        <taxon>Streptophyta</taxon>
        <taxon>Embryophyta</taxon>
        <taxon>Bryophyta</taxon>
        <taxon>Sphagnophytina</taxon>
        <taxon>Sphagnopsida</taxon>
        <taxon>Sphagnales</taxon>
        <taxon>Sphagnaceae</taxon>
        <taxon>Sphagnum</taxon>
    </lineage>
</organism>
<evidence type="ECO:0000313" key="4">
    <source>
        <dbReference type="Proteomes" id="UP001497444"/>
    </source>
</evidence>
<keyword evidence="2" id="KW-0472">Membrane</keyword>
<keyword evidence="2" id="KW-0812">Transmembrane</keyword>
<reference evidence="3 4" key="1">
    <citation type="submission" date="2024-02" db="EMBL/GenBank/DDBJ databases">
        <authorList>
            <consortium name="ELIXIR-Norway"/>
            <consortium name="Elixir Norway"/>
        </authorList>
    </citation>
    <scope>NUCLEOTIDE SEQUENCE [LARGE SCALE GENOMIC DNA]</scope>
</reference>
<sequence length="192" mass="21211">MGTTRLGIHNSQCGRKPSSTSLVAPLRGSGSSSGEGFNTSRLLFFLASWGVIMPSALKPPRPPSRNKTVQMVSTTRNESCLRAQKEDKGWRMCNVERAVHLVPVALLACLLILYICSCAQFREYEMMGGEMSQNAIETTMMTERHLQQALSSKSPAEEQIYSTYALEKMNTDLQFDPSDLPITQSMLRGVAS</sequence>
<accession>A0ABP0VPN5</accession>
<dbReference type="EMBL" id="OZ020096">
    <property type="protein sequence ID" value="CAK9255430.1"/>
    <property type="molecule type" value="Genomic_DNA"/>
</dbReference>
<keyword evidence="2" id="KW-1133">Transmembrane helix</keyword>
<proteinExistence type="predicted"/>
<keyword evidence="4" id="KW-1185">Reference proteome</keyword>
<name>A0ABP0VPN5_9BRYO</name>
<protein>
    <submittedName>
        <fullName evidence="3">Uncharacterized protein</fullName>
    </submittedName>
</protein>
<evidence type="ECO:0000313" key="3">
    <source>
        <dbReference type="EMBL" id="CAK9255430.1"/>
    </source>
</evidence>
<dbReference type="Proteomes" id="UP001497444">
    <property type="component" value="Chromosome 1"/>
</dbReference>
<feature type="transmembrane region" description="Helical" evidence="2">
    <location>
        <begin position="98"/>
        <end position="115"/>
    </location>
</feature>
<evidence type="ECO:0000256" key="1">
    <source>
        <dbReference type="SAM" id="MobiDB-lite"/>
    </source>
</evidence>
<gene>
    <name evidence="3" type="ORF">CSSPJE1EN1_LOCUS908</name>
</gene>